<evidence type="ECO:0000256" key="5">
    <source>
        <dbReference type="SAM" id="SignalP"/>
    </source>
</evidence>
<feature type="signal peptide" evidence="5">
    <location>
        <begin position="1"/>
        <end position="26"/>
    </location>
</feature>
<sequence>MKLNCTLLYTRYLLLLALTLHQSSSATSPLSILQSDDPILALSVTDYGATGTGLQYDTVSIQSTIDACSSTFALYLRPCHVTFPPGKYLTATLYLKSGVVLNVSENATILGGTRLEDYPEEQDKWYVVVAENAAEVGITGGGEINGQGLEFVRRFDERKNVMVSWNETGACLGDKCRPRLVGFIGCENVRIWNVRFNQPAFWCLHIVRCQNTSIHDISIYGDFNTPNNDGIDIEDSNNTLITRCTIDTGDDAICPKTCTGPMYNLSATNCWIKTKSSAIKLGSASFFAFKGFIFDNITIVESHRGLGLQIRDGGNVSDITFSNINISTRYYDPSWWGRAEPIYITTCPRDNNSKAGSISNLQFINITSTSENGVFLSGSKGGGVLRNLKFINVNLTYKRWTNYVDGLIDYRPGCQGLVNHSSAGFIMEHIDGLFVNNVNMRWAEEKTRKWNNPLEFRPSTVNNVTLSNFYSGLYER</sequence>
<feature type="chain" id="PRO_5044762059" description="Polygalacturonase" evidence="5">
    <location>
        <begin position="27"/>
        <end position="476"/>
    </location>
</feature>
<dbReference type="Proteomes" id="UP001634393">
    <property type="component" value="Unassembled WGS sequence"/>
</dbReference>
<organism evidence="6 7">
    <name type="scientific">Penstemon smallii</name>
    <dbReference type="NCBI Taxonomy" id="265156"/>
    <lineage>
        <taxon>Eukaryota</taxon>
        <taxon>Viridiplantae</taxon>
        <taxon>Streptophyta</taxon>
        <taxon>Embryophyta</taxon>
        <taxon>Tracheophyta</taxon>
        <taxon>Spermatophyta</taxon>
        <taxon>Magnoliopsida</taxon>
        <taxon>eudicotyledons</taxon>
        <taxon>Gunneridae</taxon>
        <taxon>Pentapetalae</taxon>
        <taxon>asterids</taxon>
        <taxon>lamiids</taxon>
        <taxon>Lamiales</taxon>
        <taxon>Plantaginaceae</taxon>
        <taxon>Cheloneae</taxon>
        <taxon>Penstemon</taxon>
    </lineage>
</organism>
<dbReference type="InterPro" id="IPR000743">
    <property type="entry name" value="Glyco_hydro_28"/>
</dbReference>
<accession>A0ABD3S6B4</accession>
<evidence type="ECO:0008006" key="8">
    <source>
        <dbReference type="Google" id="ProtNLM"/>
    </source>
</evidence>
<dbReference type="Pfam" id="PF00295">
    <property type="entry name" value="Glyco_hydro_28"/>
    <property type="match status" value="1"/>
</dbReference>
<name>A0ABD3S6B4_9LAMI</name>
<evidence type="ECO:0000313" key="6">
    <source>
        <dbReference type="EMBL" id="KAL3819883.1"/>
    </source>
</evidence>
<dbReference type="Gene3D" id="2.160.20.10">
    <property type="entry name" value="Single-stranded right-handed beta-helix, Pectin lyase-like"/>
    <property type="match status" value="1"/>
</dbReference>
<dbReference type="GO" id="GO:0016798">
    <property type="term" value="F:hydrolase activity, acting on glycosyl bonds"/>
    <property type="evidence" value="ECO:0007669"/>
    <property type="project" value="UniProtKB-KW"/>
</dbReference>
<evidence type="ECO:0000256" key="3">
    <source>
        <dbReference type="ARBA" id="ARBA00023295"/>
    </source>
</evidence>
<dbReference type="InterPro" id="IPR012334">
    <property type="entry name" value="Pectin_lyas_fold"/>
</dbReference>
<keyword evidence="2 4" id="KW-0378">Hydrolase</keyword>
<evidence type="ECO:0000256" key="4">
    <source>
        <dbReference type="RuleBase" id="RU361169"/>
    </source>
</evidence>
<dbReference type="InterPro" id="IPR051801">
    <property type="entry name" value="GH28_Enzymes"/>
</dbReference>
<keyword evidence="7" id="KW-1185">Reference proteome</keyword>
<gene>
    <name evidence="6" type="ORF">ACJIZ3_005788</name>
</gene>
<protein>
    <recommendedName>
        <fullName evidence="8">Polygalacturonase</fullName>
    </recommendedName>
</protein>
<comment type="caution">
    <text evidence="6">The sequence shown here is derived from an EMBL/GenBank/DDBJ whole genome shotgun (WGS) entry which is preliminary data.</text>
</comment>
<keyword evidence="5" id="KW-0732">Signal</keyword>
<evidence type="ECO:0000256" key="2">
    <source>
        <dbReference type="ARBA" id="ARBA00022801"/>
    </source>
</evidence>
<keyword evidence="3 4" id="KW-0326">Glycosidase</keyword>
<dbReference type="PANTHER" id="PTHR31339">
    <property type="entry name" value="PECTIN LYASE-RELATED"/>
    <property type="match status" value="1"/>
</dbReference>
<evidence type="ECO:0000256" key="1">
    <source>
        <dbReference type="ARBA" id="ARBA00008834"/>
    </source>
</evidence>
<reference evidence="6 7" key="1">
    <citation type="submission" date="2024-12" db="EMBL/GenBank/DDBJ databases">
        <title>The unique morphological basis and parallel evolutionary history of personate flowers in Penstemon.</title>
        <authorList>
            <person name="Depatie T.H."/>
            <person name="Wessinger C.A."/>
        </authorList>
    </citation>
    <scope>NUCLEOTIDE SEQUENCE [LARGE SCALE GENOMIC DNA]</scope>
    <source>
        <strain evidence="6">WTNN_2</strain>
        <tissue evidence="6">Leaf</tissue>
    </source>
</reference>
<dbReference type="EMBL" id="JBJXBP010000007">
    <property type="protein sequence ID" value="KAL3819883.1"/>
    <property type="molecule type" value="Genomic_DNA"/>
</dbReference>
<dbReference type="PANTHER" id="PTHR31339:SF0">
    <property type="entry name" value="PECTIN LYASE-LIKE SUPERFAMILY PROTEIN"/>
    <property type="match status" value="1"/>
</dbReference>
<proteinExistence type="inferred from homology"/>
<comment type="similarity">
    <text evidence="1 4">Belongs to the glycosyl hydrolase 28 family.</text>
</comment>
<evidence type="ECO:0000313" key="7">
    <source>
        <dbReference type="Proteomes" id="UP001634393"/>
    </source>
</evidence>
<dbReference type="InterPro" id="IPR011050">
    <property type="entry name" value="Pectin_lyase_fold/virulence"/>
</dbReference>
<dbReference type="SUPFAM" id="SSF51126">
    <property type="entry name" value="Pectin lyase-like"/>
    <property type="match status" value="1"/>
</dbReference>
<dbReference type="AlphaFoldDB" id="A0ABD3S6B4"/>